<feature type="transmembrane region" description="Helical" evidence="1">
    <location>
        <begin position="6"/>
        <end position="21"/>
    </location>
</feature>
<dbReference type="Pfam" id="PF14150">
    <property type="entry name" value="YesK"/>
    <property type="match status" value="1"/>
</dbReference>
<proteinExistence type="predicted"/>
<evidence type="ECO:0000313" key="2">
    <source>
        <dbReference type="EMBL" id="SEN89632.1"/>
    </source>
</evidence>
<dbReference type="EMBL" id="FOCD01000004">
    <property type="protein sequence ID" value="SEN89632.1"/>
    <property type="molecule type" value="Genomic_DNA"/>
</dbReference>
<keyword evidence="1" id="KW-0812">Transmembrane</keyword>
<name>A0AAX2EIM2_9BACI</name>
<keyword evidence="1" id="KW-1133">Transmembrane helix</keyword>
<keyword evidence="1" id="KW-0472">Membrane</keyword>
<feature type="transmembrane region" description="Helical" evidence="1">
    <location>
        <begin position="56"/>
        <end position="82"/>
    </location>
</feature>
<dbReference type="AlphaFoldDB" id="A0AAX2EIM2"/>
<dbReference type="InterPro" id="IPR025434">
    <property type="entry name" value="YesK-like"/>
</dbReference>
<gene>
    <name evidence="2" type="ORF">SAMN04489762_3019</name>
</gene>
<feature type="transmembrane region" description="Helical" evidence="1">
    <location>
        <begin position="28"/>
        <end position="50"/>
    </location>
</feature>
<evidence type="ECO:0000313" key="3">
    <source>
        <dbReference type="Proteomes" id="UP000199735"/>
    </source>
</evidence>
<sequence>MEFWFMNIIFAALIIGISLFFKNKKPPVMYIVPSAFTAVSIVLLIASFVIGGFSGMGMTVISICLLISSAAALIVVSFFGFLKNEKN</sequence>
<comment type="caution">
    <text evidence="2">The sequence shown here is derived from an EMBL/GenBank/DDBJ whole genome shotgun (WGS) entry which is preliminary data.</text>
</comment>
<dbReference type="Proteomes" id="UP000199735">
    <property type="component" value="Unassembled WGS sequence"/>
</dbReference>
<reference evidence="2 3" key="1">
    <citation type="submission" date="2016-10" db="EMBL/GenBank/DDBJ databases">
        <authorList>
            <person name="Varghese N."/>
            <person name="Submissions S."/>
        </authorList>
    </citation>
    <scope>NUCLEOTIDE SEQUENCE [LARGE SCALE GENOMIC DNA]</scope>
    <source>
        <strain evidence="2 3">DSM 21619</strain>
    </source>
</reference>
<accession>A0AAX2EIM2</accession>
<evidence type="ECO:0000256" key="1">
    <source>
        <dbReference type="SAM" id="Phobius"/>
    </source>
</evidence>
<protein>
    <submittedName>
        <fullName evidence="2">YesK-like protein</fullName>
    </submittedName>
</protein>
<organism evidence="2 3">
    <name type="scientific">Terribacillus saccharophilus</name>
    <dbReference type="NCBI Taxonomy" id="361277"/>
    <lineage>
        <taxon>Bacteria</taxon>
        <taxon>Bacillati</taxon>
        <taxon>Bacillota</taxon>
        <taxon>Bacilli</taxon>
        <taxon>Bacillales</taxon>
        <taxon>Bacillaceae</taxon>
        <taxon>Terribacillus</taxon>
    </lineage>
</organism>